<dbReference type="PANTHER" id="PTHR40045">
    <property type="entry name" value="YCGG FAMILY PROTEIN"/>
    <property type="match status" value="1"/>
</dbReference>
<dbReference type="STRING" id="1194526.A284_00635"/>
<name>A0A2T4PXJ9_STAWA</name>
<gene>
    <name evidence="1" type="ORF">BU085_12035</name>
</gene>
<accession>A0A2T4PXJ9</accession>
<evidence type="ECO:0000313" key="1">
    <source>
        <dbReference type="EMBL" id="PTI49466.1"/>
    </source>
</evidence>
<protein>
    <submittedName>
        <fullName evidence="1">YqcI/YcgG family protein</fullName>
    </submittedName>
</protein>
<comment type="caution">
    <text evidence="1">The sequence shown here is derived from an EMBL/GenBank/DDBJ whole genome shotgun (WGS) entry which is preliminary data.</text>
</comment>
<reference evidence="1 2" key="1">
    <citation type="journal article" date="2016" name="Front. Microbiol.">
        <title>Comprehensive Phylogenetic Analysis of Bovine Non-aureus Staphylococci Species Based on Whole-Genome Sequencing.</title>
        <authorList>
            <person name="Naushad S."/>
            <person name="Barkema H.W."/>
            <person name="Luby C."/>
            <person name="Condas L.A."/>
            <person name="Nobrega D.B."/>
            <person name="Carson D.A."/>
            <person name="De Buck J."/>
        </authorList>
    </citation>
    <scope>NUCLEOTIDE SEQUENCE [LARGE SCALE GENOMIC DNA]</scope>
    <source>
        <strain evidence="1 2">SNUC 2993</strain>
    </source>
</reference>
<dbReference type="EMBL" id="PZEV01000068">
    <property type="protein sequence ID" value="PTI49466.1"/>
    <property type="molecule type" value="Genomic_DNA"/>
</dbReference>
<dbReference type="RefSeq" id="WP_107532588.1">
    <property type="nucleotide sequence ID" value="NZ_PZEV01000068.1"/>
</dbReference>
<dbReference type="PANTHER" id="PTHR40045:SF1">
    <property type="entry name" value="YQCI_YCGG FAMILY PROTEIN"/>
    <property type="match status" value="1"/>
</dbReference>
<dbReference type="InterPro" id="IPR014988">
    <property type="entry name" value="Uncharacterised_YqcI/YcgG"/>
</dbReference>
<evidence type="ECO:0000313" key="2">
    <source>
        <dbReference type="Proteomes" id="UP000240717"/>
    </source>
</evidence>
<dbReference type="Proteomes" id="UP000240717">
    <property type="component" value="Unassembled WGS sequence"/>
</dbReference>
<organism evidence="1 2">
    <name type="scientific">Staphylococcus warneri</name>
    <dbReference type="NCBI Taxonomy" id="1292"/>
    <lineage>
        <taxon>Bacteria</taxon>
        <taxon>Bacillati</taxon>
        <taxon>Bacillota</taxon>
        <taxon>Bacilli</taxon>
        <taxon>Bacillales</taxon>
        <taxon>Staphylococcaceae</taxon>
        <taxon>Staphylococcus</taxon>
    </lineage>
</organism>
<dbReference type="AlphaFoldDB" id="A0A2T4PXJ9"/>
<sequence length="342" mass="40012">MFVSQSRIGRIENRYEWLNREIKQSKEVIESKGFPCVFGVQGHKKEVHFYSALNYPYSPEELSKDIDLYLNELKKMPKKDRGISGLLVYFEPIGNMSIHAKQFMVWQLLSSMKNKYGYKKDNIDNNPLDDGYVYRFKNELWFINFSSNSYKHRKSRNLGTFITLAMQTLSKSDEYFNYNMETKAKAQKNVRKLAEKYDGCPVHSGLGPVIGSGKFSPAKLSYFIGDTNSEKSYEPWKFQAFRPQKIILDESIISENRPQVKHFECLYGNEKIKRYSNCKEEHDINENNLLVTNSSDLVELYNSNIQIATFNKNIASEYNVFDIDYMNDLLALRFIKDNAIYN</sequence>
<dbReference type="Pfam" id="PF08892">
    <property type="entry name" value="YqcI_YcgG"/>
    <property type="match status" value="1"/>
</dbReference>
<proteinExistence type="predicted"/>